<evidence type="ECO:0000256" key="3">
    <source>
        <dbReference type="ARBA" id="ARBA00022679"/>
    </source>
</evidence>
<evidence type="ECO:0000256" key="5">
    <source>
        <dbReference type="ARBA" id="ARBA00022842"/>
    </source>
</evidence>
<evidence type="ECO:0000256" key="1">
    <source>
        <dbReference type="ARBA" id="ARBA00022475"/>
    </source>
</evidence>
<evidence type="ECO:0000313" key="15">
    <source>
        <dbReference type="Proteomes" id="UP000317265"/>
    </source>
</evidence>
<feature type="transmembrane region" description="Helical" evidence="11">
    <location>
        <begin position="76"/>
        <end position="93"/>
    </location>
</feature>
<feature type="transmembrane region" description="Helical" evidence="11">
    <location>
        <begin position="105"/>
        <end position="125"/>
    </location>
</feature>
<name>A0A520KGW6_9CREN</name>
<reference evidence="13 15" key="1">
    <citation type="journal article" date="2019" name="Nat. Microbiol.">
        <title>Expanding anaerobic alkane metabolism in the domain of Archaea.</title>
        <authorList>
            <person name="Wang Y."/>
            <person name="Wegener G."/>
            <person name="Hou J."/>
            <person name="Wang F."/>
            <person name="Xiao X."/>
        </authorList>
    </citation>
    <scope>NUCLEOTIDE SEQUENCE [LARGE SCALE GENOMIC DNA]</scope>
    <source>
        <strain evidence="13">WYZ-LMO11</strain>
    </source>
</reference>
<dbReference type="EMBL" id="RXIH01000005">
    <property type="protein sequence ID" value="RZN57538.1"/>
    <property type="molecule type" value="Genomic_DNA"/>
</dbReference>
<keyword evidence="8 11" id="KW-0472">Membrane</keyword>
<dbReference type="HAMAP" id="MF_01117">
    <property type="entry name" value="CDP_archaeol_synth"/>
    <property type="match status" value="1"/>
</dbReference>
<sequence>MIDIYQLAINSFEFILPAYIANATPVIFKGKKPIDFGKNFIDGKRIFGDGKTFEGFISGLFFGTLTGIIMGSPFRGFLLSFGALIGDLIGAFIKRRLGIPRGKPAPLLDQLDFIFGALLLSSIFYPIELEIALFIIIITPPIHLISNIFAYLFKLKNYPF</sequence>
<dbReference type="EC" id="2.7.7.67" evidence="11"/>
<comment type="similarity">
    <text evidence="11">Belongs to the CDP-archaeol synthase family.</text>
</comment>
<keyword evidence="2 11" id="KW-0444">Lipid biosynthesis</keyword>
<evidence type="ECO:0000256" key="4">
    <source>
        <dbReference type="ARBA" id="ARBA00022692"/>
    </source>
</evidence>
<feature type="transmembrane region" description="Helical" evidence="11">
    <location>
        <begin position="131"/>
        <end position="153"/>
    </location>
</feature>
<comment type="function">
    <text evidence="11">Catalyzes the formation of CDP-2,3-bis-(O-geranylgeranyl)-sn-glycerol (CDP-archaeol) from 2,3-bis-(O-geranylgeranyl)-sn-glycerol 1-phosphate (DGGGP) and CTP. This reaction is the third ether-bond-formation step in the biosynthesis of archaeal membrane lipids.</text>
</comment>
<evidence type="ECO:0000256" key="11">
    <source>
        <dbReference type="HAMAP-Rule" id="MF_01117"/>
    </source>
</evidence>
<dbReference type="GO" id="GO:0046474">
    <property type="term" value="P:glycerophospholipid biosynthetic process"/>
    <property type="evidence" value="ECO:0007669"/>
    <property type="project" value="UniProtKB-UniRule"/>
</dbReference>
<keyword evidence="3 11" id="KW-0808">Transferase</keyword>
<dbReference type="AlphaFoldDB" id="A0A520KGW6"/>
<keyword evidence="7 11" id="KW-0443">Lipid metabolism</keyword>
<dbReference type="InterPro" id="IPR002726">
    <property type="entry name" value="CarS_archaea"/>
</dbReference>
<gene>
    <name evidence="11" type="primary">carS</name>
    <name evidence="13" type="ORF">DSO09_04065</name>
    <name evidence="12" type="ORF">EF809_00705</name>
</gene>
<reference evidence="12 14" key="2">
    <citation type="journal article" date="2019" name="Nat. Microbiol.">
        <title>Wide diversity of methane and short-chain alkane metabolisms in uncultured archaea.</title>
        <authorList>
            <person name="Borrel G."/>
            <person name="Adam P.S."/>
            <person name="McKay L.J."/>
            <person name="Chen L.X."/>
            <person name="Sierra-Garcia I.N."/>
            <person name="Sieber C.M."/>
            <person name="Letourneur Q."/>
            <person name="Ghozlane A."/>
            <person name="Andersen G.L."/>
            <person name="Li W.J."/>
            <person name="Hallam S.J."/>
            <person name="Muyzer G."/>
            <person name="de Oliveira V.M."/>
            <person name="Inskeep W.P."/>
            <person name="Banfield J.F."/>
            <person name="Gribaldo S."/>
        </authorList>
    </citation>
    <scope>NUCLEOTIDE SEQUENCE [LARGE SCALE GENOMIC DNA]</scope>
    <source>
        <strain evidence="12">Verst-YHS</strain>
    </source>
</reference>
<comment type="pathway">
    <text evidence="11">Membrane lipid metabolism; glycerophospholipid metabolism.</text>
</comment>
<evidence type="ECO:0000313" key="13">
    <source>
        <dbReference type="EMBL" id="TDA38518.1"/>
    </source>
</evidence>
<dbReference type="NCBIfam" id="NF003114">
    <property type="entry name" value="PRK04032.1"/>
    <property type="match status" value="1"/>
</dbReference>
<dbReference type="InterPro" id="IPR032690">
    <property type="entry name" value="CarS"/>
</dbReference>
<keyword evidence="10 11" id="KW-1208">Phospholipid metabolism</keyword>
<organism evidence="12 14">
    <name type="scientific">Thermoproteota archaeon</name>
    <dbReference type="NCBI Taxonomy" id="2056631"/>
    <lineage>
        <taxon>Archaea</taxon>
        <taxon>Thermoproteota</taxon>
    </lineage>
</organism>
<proteinExistence type="inferred from homology"/>
<keyword evidence="12" id="KW-0548">Nucleotidyltransferase</keyword>
<comment type="caution">
    <text evidence="12">The sequence shown here is derived from an EMBL/GenBank/DDBJ whole genome shotgun (WGS) entry which is preliminary data.</text>
</comment>
<evidence type="ECO:0000256" key="7">
    <source>
        <dbReference type="ARBA" id="ARBA00023098"/>
    </source>
</evidence>
<dbReference type="PANTHER" id="PTHR39650">
    <property type="entry name" value="CDP-ARCHAEOL SYNTHASE"/>
    <property type="match status" value="1"/>
</dbReference>
<feature type="transmembrane region" description="Helical" evidence="11">
    <location>
        <begin position="53"/>
        <end position="70"/>
    </location>
</feature>
<keyword evidence="5 11" id="KW-0460">Magnesium</keyword>
<evidence type="ECO:0000256" key="10">
    <source>
        <dbReference type="ARBA" id="ARBA00023264"/>
    </source>
</evidence>
<dbReference type="Proteomes" id="UP000316080">
    <property type="component" value="Unassembled WGS sequence"/>
</dbReference>
<dbReference type="Pfam" id="PF01864">
    <property type="entry name" value="CarS-like"/>
    <property type="match status" value="2"/>
</dbReference>
<dbReference type="PANTHER" id="PTHR39650:SF1">
    <property type="entry name" value="CDP-ARCHAEOL SYNTHASE"/>
    <property type="match status" value="1"/>
</dbReference>
<evidence type="ECO:0000256" key="2">
    <source>
        <dbReference type="ARBA" id="ARBA00022516"/>
    </source>
</evidence>
<evidence type="ECO:0000256" key="6">
    <source>
        <dbReference type="ARBA" id="ARBA00022989"/>
    </source>
</evidence>
<dbReference type="EMBL" id="QNVI01000050">
    <property type="protein sequence ID" value="TDA38518.1"/>
    <property type="molecule type" value="Genomic_DNA"/>
</dbReference>
<comment type="subcellular location">
    <subcellularLocation>
        <location evidence="11">Cell membrane</location>
        <topology evidence="11">Multi-pass membrane protein</topology>
    </subcellularLocation>
</comment>
<evidence type="ECO:0000256" key="9">
    <source>
        <dbReference type="ARBA" id="ARBA00023209"/>
    </source>
</evidence>
<accession>A0A520KGW6</accession>
<keyword evidence="9 11" id="KW-0594">Phospholipid biosynthesis</keyword>
<dbReference type="GO" id="GO:0005886">
    <property type="term" value="C:plasma membrane"/>
    <property type="evidence" value="ECO:0007669"/>
    <property type="project" value="UniProtKB-SubCell"/>
</dbReference>
<comment type="cofactor">
    <cofactor evidence="11">
        <name>Mg(2+)</name>
        <dbReference type="ChEBI" id="CHEBI:18420"/>
    </cofactor>
</comment>
<keyword evidence="1 11" id="KW-1003">Cell membrane</keyword>
<keyword evidence="4 11" id="KW-0812">Transmembrane</keyword>
<evidence type="ECO:0000313" key="12">
    <source>
        <dbReference type="EMBL" id="RZN57538.1"/>
    </source>
</evidence>
<evidence type="ECO:0000256" key="8">
    <source>
        <dbReference type="ARBA" id="ARBA00023136"/>
    </source>
</evidence>
<dbReference type="GO" id="GO:0043338">
    <property type="term" value="F:CDP-2,3-bis-(O-geranylgeranyl)-sn-glycerol synthase activity"/>
    <property type="evidence" value="ECO:0007669"/>
    <property type="project" value="UniProtKB-EC"/>
</dbReference>
<protein>
    <recommendedName>
        <fullName evidence="11">CDP-archaeol synthase</fullName>
        <ecNumber evidence="11">2.7.7.67</ecNumber>
    </recommendedName>
    <alternativeName>
        <fullName evidence="11">CDP-2,3-bis-(O-geranylgeranyl)-sn-glycerol synthase</fullName>
    </alternativeName>
</protein>
<keyword evidence="6 11" id="KW-1133">Transmembrane helix</keyword>
<comment type="catalytic activity">
    <reaction evidence="11">
        <text>2,3-bis-O-(geranylgeranyl)-sn-glycerol 1-phosphate + CTP + H(+) = CDP-2,3-bis-O-(geranylgeranyl)-sn-glycerol + diphosphate</text>
        <dbReference type="Rhea" id="RHEA:25690"/>
        <dbReference type="ChEBI" id="CHEBI:15378"/>
        <dbReference type="ChEBI" id="CHEBI:33019"/>
        <dbReference type="ChEBI" id="CHEBI:37563"/>
        <dbReference type="ChEBI" id="CHEBI:58837"/>
        <dbReference type="ChEBI" id="CHEBI:58838"/>
        <dbReference type="EC" id="2.7.7.67"/>
    </reaction>
</comment>
<dbReference type="Proteomes" id="UP000317265">
    <property type="component" value="Unassembled WGS sequence"/>
</dbReference>
<dbReference type="UniPathway" id="UPA00940"/>
<evidence type="ECO:0000313" key="14">
    <source>
        <dbReference type="Proteomes" id="UP000316080"/>
    </source>
</evidence>